<keyword evidence="4" id="KW-1185">Reference proteome</keyword>
<feature type="transmembrane region" description="Helical" evidence="2">
    <location>
        <begin position="793"/>
        <end position="814"/>
    </location>
</feature>
<dbReference type="InterPro" id="IPR024079">
    <property type="entry name" value="MetalloPept_cat_dom_sf"/>
</dbReference>
<dbReference type="OrthoDB" id="369088at2"/>
<proteinExistence type="predicted"/>
<name>A0A1L7D0R6_9CORY</name>
<feature type="compositionally biased region" description="Pro residues" evidence="1">
    <location>
        <begin position="773"/>
        <end position="783"/>
    </location>
</feature>
<dbReference type="KEGG" id="cpho:CPHO_00650"/>
<feature type="region of interest" description="Disordered" evidence="1">
    <location>
        <begin position="748"/>
        <end position="789"/>
    </location>
</feature>
<gene>
    <name evidence="3" type="ORF">CPHO_00650</name>
</gene>
<dbReference type="Gene3D" id="3.40.390.10">
    <property type="entry name" value="Collagenase (Catalytic Domain)"/>
    <property type="match status" value="1"/>
</dbReference>
<evidence type="ECO:0000256" key="1">
    <source>
        <dbReference type="SAM" id="MobiDB-lite"/>
    </source>
</evidence>
<organism evidence="3 4">
    <name type="scientific">Corynebacterium phocae</name>
    <dbReference type="NCBI Taxonomy" id="161895"/>
    <lineage>
        <taxon>Bacteria</taxon>
        <taxon>Bacillati</taxon>
        <taxon>Actinomycetota</taxon>
        <taxon>Actinomycetes</taxon>
        <taxon>Mycobacteriales</taxon>
        <taxon>Corynebacteriaceae</taxon>
        <taxon>Corynebacterium</taxon>
    </lineage>
</organism>
<keyword evidence="2" id="KW-1133">Transmembrane helix</keyword>
<dbReference type="RefSeq" id="WP_075732348.1">
    <property type="nucleotide sequence ID" value="NZ_CP009249.1"/>
</dbReference>
<evidence type="ECO:0000256" key="2">
    <source>
        <dbReference type="SAM" id="Phobius"/>
    </source>
</evidence>
<keyword evidence="2" id="KW-0472">Membrane</keyword>
<accession>A0A1L7D0R6</accession>
<evidence type="ECO:0000313" key="3">
    <source>
        <dbReference type="EMBL" id="APT91680.1"/>
    </source>
</evidence>
<dbReference type="AlphaFoldDB" id="A0A1L7D0R6"/>
<dbReference type="Proteomes" id="UP000185491">
    <property type="component" value="Chromosome"/>
</dbReference>
<evidence type="ECO:0000313" key="4">
    <source>
        <dbReference type="Proteomes" id="UP000185491"/>
    </source>
</evidence>
<reference evidence="3 4" key="1">
    <citation type="submission" date="2014-08" db="EMBL/GenBank/DDBJ databases">
        <title>Complete genome sequence of Corynebacterium phocae M408/89/1(T)(=DSM 44612(T)), isolated from the common seal (Phoca vitulina).</title>
        <authorList>
            <person name="Ruckert C."/>
            <person name="Albersmeier A."/>
            <person name="Winkler A."/>
            <person name="Kalinowski J."/>
        </authorList>
    </citation>
    <scope>NUCLEOTIDE SEQUENCE [LARGE SCALE GENOMIC DNA]</scope>
    <source>
        <strain evidence="3 4">M408/89/1</strain>
    </source>
</reference>
<dbReference type="EMBL" id="CP009249">
    <property type="protein sequence ID" value="APT91680.1"/>
    <property type="molecule type" value="Genomic_DNA"/>
</dbReference>
<keyword evidence="2" id="KW-0812">Transmembrane</keyword>
<sequence length="825" mass="90585">MKKFRLVATSVVAACALTTGVVSVPSIQVIPAAQAAPAPGEVQLRNQRVFAEISSDGTRSHIKFDDRLSDGSPLIMDQRVHAFVIDGDQRQVVTFAADDAFERTAEGSKTFYTRTHTDSALEVQLTYMLSFDTEAKTVEVSARLVDNSAEGGRTGRVEISNVPEPAFSGLSYGVVQRGGGFKLAYQEEDTPNSVVIKPGAGYKYSLSGPAAETAANDDAEGMQVLGDSAERQFTVWESAEGADVAASVALEFASTPGVIDSDEDGMPDALERYLAPRYGTNPDEKQIYLQLNWMSSQRAVARCADLKEQENSSGRNLTLTPGQRRTNNEAKWYLECVTKDNEHYAPRVEDLEGLVELFADNGYSLLIDAGNLYHNFTGTAEADLRGGPVDEYRRDWFENVENGTVGELLRLYSQNISKERQNIFRAGFLGGRRSTTSNSTGVSLLGHNSFYVAIPAENPEEVRFNTILHEFGHSLSLTHGGVWKINGEENPDHERNFVADHKSVMNYLYQLDSNVRNLLDHDVISDPSSPGAEEARQTCLRSFGSEADEHCPQPGESYKFYDEWDNLILANSNIGKKIEEIAPLTEEELHFHEERPSIDDLLDQRADANDGVGTIETLEPYDLLQFYDGNNITVEVNNVGSTEETFTLFYSYLDRVEQEVFTLAPRGQDGAVEKRKIPMPGLKDYELPNIEVGFRLVNSASETQSSKSQTFSFLPMPADKAKTEFEKIANDPDTSDEDKEQAQRLIEIADKSLKPDASTSNTTPPKISKPDNTPAPKPEPKPAPANGSSDDSWIIAVVLAVLGLLGAAGAAVFANGQLPAMLRNL</sequence>
<dbReference type="SUPFAM" id="SSF55486">
    <property type="entry name" value="Metalloproteases ('zincins'), catalytic domain"/>
    <property type="match status" value="1"/>
</dbReference>
<dbReference type="GO" id="GO:0008237">
    <property type="term" value="F:metallopeptidase activity"/>
    <property type="evidence" value="ECO:0007669"/>
    <property type="project" value="InterPro"/>
</dbReference>
<protein>
    <submittedName>
        <fullName evidence="3">Uncharacterized protein</fullName>
    </submittedName>
</protein>